<dbReference type="EMBL" id="CP121196">
    <property type="protein sequence ID" value="XBH15913.1"/>
    <property type="molecule type" value="Genomic_DNA"/>
</dbReference>
<proteinExistence type="inferred from homology"/>
<evidence type="ECO:0000256" key="3">
    <source>
        <dbReference type="ARBA" id="ARBA00022801"/>
    </source>
</evidence>
<reference evidence="5" key="1">
    <citation type="submission" date="2023-03" db="EMBL/GenBank/DDBJ databases">
        <title>Edaphobacter sp.</title>
        <authorList>
            <person name="Huber K.J."/>
            <person name="Papendorf J."/>
            <person name="Pilke C."/>
            <person name="Bunk B."/>
            <person name="Sproeer C."/>
            <person name="Pester M."/>
        </authorList>
    </citation>
    <scope>NUCLEOTIDE SEQUENCE</scope>
    <source>
        <strain evidence="5">DSM 110680</strain>
    </source>
</reference>
<dbReference type="Gene3D" id="3.20.20.140">
    <property type="entry name" value="Metal-dependent hydrolases"/>
    <property type="match status" value="1"/>
</dbReference>
<dbReference type="EC" id="3.1.3.48" evidence="2"/>
<evidence type="ECO:0000313" key="5">
    <source>
        <dbReference type="EMBL" id="XBH15913.1"/>
    </source>
</evidence>
<organism evidence="5">
    <name type="scientific">Telmatobacter sp. DSM 110680</name>
    <dbReference type="NCBI Taxonomy" id="3036704"/>
    <lineage>
        <taxon>Bacteria</taxon>
        <taxon>Pseudomonadati</taxon>
        <taxon>Acidobacteriota</taxon>
        <taxon>Terriglobia</taxon>
        <taxon>Terriglobales</taxon>
        <taxon>Acidobacteriaceae</taxon>
        <taxon>Telmatobacter</taxon>
    </lineage>
</organism>
<gene>
    <name evidence="5" type="ORF">P8935_15205</name>
</gene>
<dbReference type="PANTHER" id="PTHR39181:SF1">
    <property type="entry name" value="TYROSINE-PROTEIN PHOSPHATASE YWQE"/>
    <property type="match status" value="1"/>
</dbReference>
<dbReference type="InterPro" id="IPR016667">
    <property type="entry name" value="Caps_polysacc_synth_CpsB/CapC"/>
</dbReference>
<comment type="similarity">
    <text evidence="1">Belongs to the metallo-dependent hydrolases superfamily. CpsB/CapC family.</text>
</comment>
<dbReference type="RefSeq" id="WP_348261146.1">
    <property type="nucleotide sequence ID" value="NZ_CP121196.1"/>
</dbReference>
<dbReference type="GO" id="GO:0004725">
    <property type="term" value="F:protein tyrosine phosphatase activity"/>
    <property type="evidence" value="ECO:0007669"/>
    <property type="project" value="UniProtKB-EC"/>
</dbReference>
<keyword evidence="3" id="KW-0378">Hydrolase</keyword>
<name>A0AAU7DFI2_9BACT</name>
<dbReference type="PIRSF" id="PIRSF016557">
    <property type="entry name" value="Caps_synth_CpsB"/>
    <property type="match status" value="1"/>
</dbReference>
<comment type="catalytic activity">
    <reaction evidence="4">
        <text>O-phospho-L-tyrosyl-[protein] + H2O = L-tyrosyl-[protein] + phosphate</text>
        <dbReference type="Rhea" id="RHEA:10684"/>
        <dbReference type="Rhea" id="RHEA-COMP:10136"/>
        <dbReference type="Rhea" id="RHEA-COMP:20101"/>
        <dbReference type="ChEBI" id="CHEBI:15377"/>
        <dbReference type="ChEBI" id="CHEBI:43474"/>
        <dbReference type="ChEBI" id="CHEBI:46858"/>
        <dbReference type="ChEBI" id="CHEBI:61978"/>
        <dbReference type="EC" id="3.1.3.48"/>
    </reaction>
</comment>
<evidence type="ECO:0000256" key="1">
    <source>
        <dbReference type="ARBA" id="ARBA00005750"/>
    </source>
</evidence>
<dbReference type="AlphaFoldDB" id="A0AAU7DFI2"/>
<dbReference type="GO" id="GO:0030145">
    <property type="term" value="F:manganese ion binding"/>
    <property type="evidence" value="ECO:0007669"/>
    <property type="project" value="InterPro"/>
</dbReference>
<dbReference type="PANTHER" id="PTHR39181">
    <property type="entry name" value="TYROSINE-PROTEIN PHOSPHATASE YWQE"/>
    <property type="match status" value="1"/>
</dbReference>
<evidence type="ECO:0000256" key="4">
    <source>
        <dbReference type="ARBA" id="ARBA00051722"/>
    </source>
</evidence>
<evidence type="ECO:0000256" key="2">
    <source>
        <dbReference type="ARBA" id="ARBA00013064"/>
    </source>
</evidence>
<dbReference type="SUPFAM" id="SSF89550">
    <property type="entry name" value="PHP domain-like"/>
    <property type="match status" value="1"/>
</dbReference>
<dbReference type="InterPro" id="IPR016195">
    <property type="entry name" value="Pol/histidinol_Pase-like"/>
</dbReference>
<protein>
    <recommendedName>
        <fullName evidence="2">protein-tyrosine-phosphatase</fullName>
        <ecNumber evidence="2">3.1.3.48</ecNumber>
    </recommendedName>
</protein>
<dbReference type="Pfam" id="PF19567">
    <property type="entry name" value="CpsB_CapC"/>
    <property type="match status" value="1"/>
</dbReference>
<accession>A0AAU7DFI2</accession>
<sequence length="281" mass="31680">MIDIHTHLIYGVDDGAPDLATSIELAHMAINEGVSHVVCSPHASETYPYKAEVNKARLAELQERVGGRLKLSLGCDFHMNPQNIDDAIRNPLRYSIDGKGYLLIEFPDMLISPQMTPAMNRLQKAGYTLIVTHPERNPVLQQDPELLAEWMREGCLVQVTSASLYGRFGKVAKSFADALLERNWIHFLASDAHHPEWRPLHLKKGYDYVAAKSGEETAHRLYVSNPRAAVDGAKWPAQPEPTGLWEGLPLEFDATPERTKSRRKESTQAEGKGFWRRLFSR</sequence>